<evidence type="ECO:0000256" key="2">
    <source>
        <dbReference type="ARBA" id="ARBA00023125"/>
    </source>
</evidence>
<dbReference type="Proteomes" id="UP001501509">
    <property type="component" value="Unassembled WGS sequence"/>
</dbReference>
<dbReference type="Pfam" id="PF01965">
    <property type="entry name" value="DJ-1_PfpI"/>
    <property type="match status" value="1"/>
</dbReference>
<dbReference type="SUPFAM" id="SSF52317">
    <property type="entry name" value="Class I glutamine amidotransferase-like"/>
    <property type="match status" value="1"/>
</dbReference>
<sequence length="324" mass="34849">MAVLALEGAVAFELTVPCQVFGSAVGENGEPLYETRVCTVPGKAITTGFFGQMRLETPWGLETLATADTIVIPAHDTFLDEPPAEVLEALREAAGRGSRIASICVGAFVLAATGMLDGMRATTHWMQAAELARRHPRIEVDPAVLFVDNGSLLTAAGVAAGIDLCLHIVRRDNGSAVAARTARGIVMPLQRDGGQAQFIQHEDPQDTGTALQPTMAWMEANLHRPLTLEEIAREAAVSVRTLTRRFRAQAGTTPLQWLLRARIHRAQQLLESTDLPVERVAAEAGFGSPVTLRAHFARMVGASPLAYRHAFRTRADESESGSVT</sequence>
<evidence type="ECO:0000313" key="6">
    <source>
        <dbReference type="Proteomes" id="UP001501509"/>
    </source>
</evidence>
<dbReference type="InterPro" id="IPR009057">
    <property type="entry name" value="Homeodomain-like_sf"/>
</dbReference>
<gene>
    <name evidence="5" type="ORF">GCM10010411_11300</name>
</gene>
<dbReference type="Gene3D" id="3.40.50.880">
    <property type="match status" value="1"/>
</dbReference>
<keyword evidence="3" id="KW-0804">Transcription</keyword>
<dbReference type="InterPro" id="IPR002818">
    <property type="entry name" value="DJ-1/PfpI"/>
</dbReference>
<dbReference type="EMBL" id="BAAATD010000001">
    <property type="protein sequence ID" value="GAA2580499.1"/>
    <property type="molecule type" value="Genomic_DNA"/>
</dbReference>
<organism evidence="5 6">
    <name type="scientific">Actinomadura fulvescens</name>
    <dbReference type="NCBI Taxonomy" id="46160"/>
    <lineage>
        <taxon>Bacteria</taxon>
        <taxon>Bacillati</taxon>
        <taxon>Actinomycetota</taxon>
        <taxon>Actinomycetes</taxon>
        <taxon>Streptosporangiales</taxon>
        <taxon>Thermomonosporaceae</taxon>
        <taxon>Actinomadura</taxon>
    </lineage>
</organism>
<dbReference type="Pfam" id="PF12833">
    <property type="entry name" value="HTH_18"/>
    <property type="match status" value="1"/>
</dbReference>
<protein>
    <submittedName>
        <fullName evidence="5">AraC family transcriptional regulator</fullName>
    </submittedName>
</protein>
<dbReference type="InterPro" id="IPR029062">
    <property type="entry name" value="Class_I_gatase-like"/>
</dbReference>
<reference evidence="5 6" key="1">
    <citation type="journal article" date="2019" name="Int. J. Syst. Evol. Microbiol.">
        <title>The Global Catalogue of Microorganisms (GCM) 10K type strain sequencing project: providing services to taxonomists for standard genome sequencing and annotation.</title>
        <authorList>
            <consortium name="The Broad Institute Genomics Platform"/>
            <consortium name="The Broad Institute Genome Sequencing Center for Infectious Disease"/>
            <person name="Wu L."/>
            <person name="Ma J."/>
        </authorList>
    </citation>
    <scope>NUCLEOTIDE SEQUENCE [LARGE SCALE GENOMIC DNA]</scope>
    <source>
        <strain evidence="5 6">JCM 6833</strain>
    </source>
</reference>
<keyword evidence="2" id="KW-0238">DNA-binding</keyword>
<feature type="domain" description="HTH araC/xylS-type" evidence="4">
    <location>
        <begin position="212"/>
        <end position="310"/>
    </location>
</feature>
<dbReference type="CDD" id="cd03137">
    <property type="entry name" value="GATase1_AraC_1"/>
    <property type="match status" value="1"/>
</dbReference>
<keyword evidence="1" id="KW-0805">Transcription regulation</keyword>
<evidence type="ECO:0000259" key="4">
    <source>
        <dbReference type="PROSITE" id="PS01124"/>
    </source>
</evidence>
<proteinExistence type="predicted"/>
<dbReference type="SUPFAM" id="SSF46689">
    <property type="entry name" value="Homeodomain-like"/>
    <property type="match status" value="2"/>
</dbReference>
<name>A0ABN3PEL1_9ACTN</name>
<dbReference type="PANTHER" id="PTHR43130">
    <property type="entry name" value="ARAC-FAMILY TRANSCRIPTIONAL REGULATOR"/>
    <property type="match status" value="1"/>
</dbReference>
<comment type="caution">
    <text evidence="5">The sequence shown here is derived from an EMBL/GenBank/DDBJ whole genome shotgun (WGS) entry which is preliminary data.</text>
</comment>
<evidence type="ECO:0000256" key="3">
    <source>
        <dbReference type="ARBA" id="ARBA00023163"/>
    </source>
</evidence>
<dbReference type="PANTHER" id="PTHR43130:SF3">
    <property type="entry name" value="HTH-TYPE TRANSCRIPTIONAL REGULATOR RV1931C"/>
    <property type="match status" value="1"/>
</dbReference>
<dbReference type="InterPro" id="IPR018060">
    <property type="entry name" value="HTH_AraC"/>
</dbReference>
<keyword evidence="6" id="KW-1185">Reference proteome</keyword>
<dbReference type="SMART" id="SM00342">
    <property type="entry name" value="HTH_ARAC"/>
    <property type="match status" value="1"/>
</dbReference>
<evidence type="ECO:0000313" key="5">
    <source>
        <dbReference type="EMBL" id="GAA2580499.1"/>
    </source>
</evidence>
<dbReference type="InterPro" id="IPR052158">
    <property type="entry name" value="INH-QAR"/>
</dbReference>
<dbReference type="Gene3D" id="1.10.10.60">
    <property type="entry name" value="Homeodomain-like"/>
    <property type="match status" value="1"/>
</dbReference>
<dbReference type="InterPro" id="IPR018062">
    <property type="entry name" value="HTH_AraC-typ_CS"/>
</dbReference>
<dbReference type="PROSITE" id="PS01124">
    <property type="entry name" value="HTH_ARAC_FAMILY_2"/>
    <property type="match status" value="1"/>
</dbReference>
<accession>A0ABN3PEL1</accession>
<dbReference type="PROSITE" id="PS00041">
    <property type="entry name" value="HTH_ARAC_FAMILY_1"/>
    <property type="match status" value="1"/>
</dbReference>
<evidence type="ECO:0000256" key="1">
    <source>
        <dbReference type="ARBA" id="ARBA00023015"/>
    </source>
</evidence>